<dbReference type="RefSeq" id="XP_004350227.1">
    <property type="nucleotide sequence ID" value="XM_004350177.1"/>
</dbReference>
<proteinExistence type="predicted"/>
<dbReference type="KEGG" id="dfa:DFA_11284"/>
<sequence>MFKKGLDVLKQTKEAVKEGFVENPDEEEHITNAKINLKNMKWSLKLLTELSRSYYLTSDKQVQQGNGLATILNRFGEKTSHTNYTENQTVPLSTSLKEVAAGINDTSLLFQQYTQLFADRLATQITALYEGEVKKTINAEKGQEELRAKFNVAASNLRSAQKSNKQVAERQSEYDNAKSLYDQSSANFVQLVFDTIQYVQKEVALSMKQFVQDQTRFIQEGIRVWTDAENKIFGVESPAAASTPQQYQQQYEQQQLQQHQTTFSLEPVSLSKLTIDESSPPYQPPAGDTPSPQYHSPSGEPNPFDDANPFEPTL</sequence>
<evidence type="ECO:0008006" key="4">
    <source>
        <dbReference type="Google" id="ProtNLM"/>
    </source>
</evidence>
<dbReference type="Gene3D" id="1.20.1270.60">
    <property type="entry name" value="Arfaptin homology (AH) domain/BAR domain"/>
    <property type="match status" value="1"/>
</dbReference>
<dbReference type="InterPro" id="IPR027267">
    <property type="entry name" value="AH/BAR_dom_sf"/>
</dbReference>
<dbReference type="OMA" id="YFQQYTQ"/>
<dbReference type="GO" id="GO:0031164">
    <property type="term" value="C:contractile vacuolar membrane"/>
    <property type="evidence" value="ECO:0007669"/>
    <property type="project" value="EnsemblProtists"/>
</dbReference>
<dbReference type="Proteomes" id="UP000007797">
    <property type="component" value="Unassembled WGS sequence"/>
</dbReference>
<evidence type="ECO:0000256" key="1">
    <source>
        <dbReference type="SAM" id="MobiDB-lite"/>
    </source>
</evidence>
<gene>
    <name evidence="2" type="ORF">DFA_11284</name>
</gene>
<protein>
    <recommendedName>
        <fullName evidence="4">BAR domain-containing protein</fullName>
    </recommendedName>
</protein>
<keyword evidence="3" id="KW-1185">Reference proteome</keyword>
<dbReference type="SUPFAM" id="SSF103657">
    <property type="entry name" value="BAR/IMD domain-like"/>
    <property type="match status" value="1"/>
</dbReference>
<dbReference type="OrthoDB" id="17498at2759"/>
<dbReference type="STRING" id="1054147.F4QC36"/>
<evidence type="ECO:0000313" key="3">
    <source>
        <dbReference type="Proteomes" id="UP000007797"/>
    </source>
</evidence>
<evidence type="ECO:0000313" key="2">
    <source>
        <dbReference type="EMBL" id="EGG13523.1"/>
    </source>
</evidence>
<reference evidence="3" key="1">
    <citation type="journal article" date="2011" name="Genome Res.">
        <title>Phylogeny-wide analysis of social amoeba genomes highlights ancient origins for complex intercellular communication.</title>
        <authorList>
            <person name="Heidel A.J."/>
            <person name="Lawal H.M."/>
            <person name="Felder M."/>
            <person name="Schilde C."/>
            <person name="Helps N.R."/>
            <person name="Tunggal B."/>
            <person name="Rivero F."/>
            <person name="John U."/>
            <person name="Schleicher M."/>
            <person name="Eichinger L."/>
            <person name="Platzer M."/>
            <person name="Noegel A.A."/>
            <person name="Schaap P."/>
            <person name="Gloeckner G."/>
        </authorList>
    </citation>
    <scope>NUCLEOTIDE SEQUENCE [LARGE SCALE GENOMIC DNA]</scope>
    <source>
        <strain evidence="3">SH3</strain>
    </source>
</reference>
<dbReference type="GeneID" id="14865363"/>
<dbReference type="EMBL" id="GL883029">
    <property type="protein sequence ID" value="EGG13523.1"/>
    <property type="molecule type" value="Genomic_DNA"/>
</dbReference>
<accession>F4QC36</accession>
<dbReference type="CDD" id="cd07307">
    <property type="entry name" value="BAR"/>
    <property type="match status" value="1"/>
</dbReference>
<name>F4QC36_CACFS</name>
<feature type="region of interest" description="Disordered" evidence="1">
    <location>
        <begin position="267"/>
        <end position="314"/>
    </location>
</feature>
<organism evidence="2 3">
    <name type="scientific">Cavenderia fasciculata</name>
    <name type="common">Slime mold</name>
    <name type="synonym">Dictyostelium fasciculatum</name>
    <dbReference type="NCBI Taxonomy" id="261658"/>
    <lineage>
        <taxon>Eukaryota</taxon>
        <taxon>Amoebozoa</taxon>
        <taxon>Evosea</taxon>
        <taxon>Eumycetozoa</taxon>
        <taxon>Dictyostelia</taxon>
        <taxon>Acytosteliales</taxon>
        <taxon>Cavenderiaceae</taxon>
        <taxon>Cavenderia</taxon>
    </lineage>
</organism>
<dbReference type="AlphaFoldDB" id="F4QC36"/>